<dbReference type="PROSITE" id="PS51721">
    <property type="entry name" value="G_CP"/>
    <property type="match status" value="1"/>
</dbReference>
<feature type="region of interest" description="Disordered" evidence="6">
    <location>
        <begin position="1"/>
        <end position="71"/>
    </location>
</feature>
<dbReference type="AlphaFoldDB" id="A0AAJ7SE79"/>
<evidence type="ECO:0000256" key="4">
    <source>
        <dbReference type="ARBA" id="ARBA00037770"/>
    </source>
</evidence>
<evidence type="ECO:0000256" key="2">
    <source>
        <dbReference type="ARBA" id="ARBA00022741"/>
    </source>
</evidence>
<dbReference type="GeneID" id="100906632"/>
<protein>
    <recommendedName>
        <fullName evidence="5">Guanine nucleotide-binding protein-like 1</fullName>
    </recommendedName>
</protein>
<gene>
    <name evidence="9" type="primary">LOC100906632</name>
</gene>
<keyword evidence="1" id="KW-0597">Phosphoprotein</keyword>
<evidence type="ECO:0000256" key="5">
    <source>
        <dbReference type="ARBA" id="ARBA00039902"/>
    </source>
</evidence>
<feature type="region of interest" description="Disordered" evidence="6">
    <location>
        <begin position="512"/>
        <end position="554"/>
    </location>
</feature>
<dbReference type="Gene3D" id="3.40.50.300">
    <property type="entry name" value="P-loop containing nucleotide triphosphate hydrolases"/>
    <property type="match status" value="1"/>
</dbReference>
<keyword evidence="2" id="KW-0547">Nucleotide-binding</keyword>
<dbReference type="Proteomes" id="UP000694867">
    <property type="component" value="Unplaced"/>
</dbReference>
<dbReference type="KEGG" id="goe:100906632"/>
<evidence type="ECO:0000313" key="9">
    <source>
        <dbReference type="RefSeq" id="XP_028966460.1"/>
    </source>
</evidence>
<keyword evidence="3" id="KW-0342">GTP-binding</keyword>
<feature type="compositionally biased region" description="Basic residues" evidence="6">
    <location>
        <begin position="12"/>
        <end position="25"/>
    </location>
</feature>
<dbReference type="PANTHER" id="PTHR45709">
    <property type="entry name" value="LARGE SUBUNIT GTPASE 1 HOMOLOG-RELATED"/>
    <property type="match status" value="1"/>
</dbReference>
<evidence type="ECO:0000256" key="1">
    <source>
        <dbReference type="ARBA" id="ARBA00022553"/>
    </source>
</evidence>
<evidence type="ECO:0000259" key="7">
    <source>
        <dbReference type="PROSITE" id="PS51721"/>
    </source>
</evidence>
<feature type="domain" description="CP-type G" evidence="7">
    <location>
        <begin position="174"/>
        <end position="389"/>
    </location>
</feature>
<dbReference type="GO" id="GO:0003924">
    <property type="term" value="F:GTPase activity"/>
    <property type="evidence" value="ECO:0007669"/>
    <property type="project" value="InterPro"/>
</dbReference>
<dbReference type="CDD" id="cd01857">
    <property type="entry name" value="HSR1_MMR1"/>
    <property type="match status" value="1"/>
</dbReference>
<dbReference type="PANTHER" id="PTHR45709:SF3">
    <property type="entry name" value="GUANINE NUCLEOTIDE-BINDING PROTEIN-LIKE 1"/>
    <property type="match status" value="1"/>
</dbReference>
<sequence length="580" mass="65351">MPMGARKTPFSGKKKKEQLKAKRDRKAPTQSTSKDDPRSCGDTRHSKSSSALSSSKVPLRPNTGGKESNSRKQRYALLFQQMTPDEIQELKQRCREVFTYKGSQALYFTPGDVPNLPLPKRPLWDQTWTKKQLEEAEAKYFRVFVDQVLSIFLFQQLLKDYPKISFFEMNLETWRQLWRVLEKSEILLLIADIRYPIIHVPISLIEHIRDLGKHLVIVLNKIDLVPPEVTAHWVQYLEAQHPGIRCVPFASYAGCKALNRGRRGKLHSPVDSCLALYSAIRDIVSETKIEVDLSSWQRKILEDGLPGDEDEILQIGTVDENGEPTRPSAKFLTVGMVGHPNVGKSSVLNALIGKKVVSVSRTPGHTKYFQTYFLTQTLRLCDSPGIVFPTMHPRELQVISGSFPISQLRVPLTVVQYVAERVPVERILNLEKLETTVSEWSANEICQSFAEQRGYMTAMAGRPDVNRAANQILRMALDGRTICVSFKPPRDEELVIDPVLLAKITKLRGEKIAEEEAAESSFSSDEGEDDEDADDDEDQDDGSDDLGNKKTAKKTVAKVTNKFATLMTGSTDEESSEDED</sequence>
<dbReference type="RefSeq" id="XP_028966460.1">
    <property type="nucleotide sequence ID" value="XM_029110627.1"/>
</dbReference>
<organism evidence="8 9">
    <name type="scientific">Galendromus occidentalis</name>
    <name type="common">western predatory mite</name>
    <dbReference type="NCBI Taxonomy" id="34638"/>
    <lineage>
        <taxon>Eukaryota</taxon>
        <taxon>Metazoa</taxon>
        <taxon>Ecdysozoa</taxon>
        <taxon>Arthropoda</taxon>
        <taxon>Chelicerata</taxon>
        <taxon>Arachnida</taxon>
        <taxon>Acari</taxon>
        <taxon>Parasitiformes</taxon>
        <taxon>Mesostigmata</taxon>
        <taxon>Gamasina</taxon>
        <taxon>Phytoseioidea</taxon>
        <taxon>Phytoseiidae</taxon>
        <taxon>Typhlodrominae</taxon>
        <taxon>Galendromus</taxon>
    </lineage>
</organism>
<evidence type="ECO:0000256" key="6">
    <source>
        <dbReference type="SAM" id="MobiDB-lite"/>
    </source>
</evidence>
<comment type="function">
    <text evidence="4">Possible regulatory or functional link with the histocompatibility cluster.</text>
</comment>
<feature type="compositionally biased region" description="Basic and acidic residues" evidence="6">
    <location>
        <begin position="33"/>
        <end position="45"/>
    </location>
</feature>
<name>A0AAJ7SE79_9ACAR</name>
<reference evidence="9" key="1">
    <citation type="submission" date="2025-08" db="UniProtKB">
        <authorList>
            <consortium name="RefSeq"/>
        </authorList>
    </citation>
    <scope>IDENTIFICATION</scope>
</reference>
<dbReference type="InterPro" id="IPR030378">
    <property type="entry name" value="G_CP_dom"/>
</dbReference>
<dbReference type="InterPro" id="IPR043358">
    <property type="entry name" value="GNL1-like"/>
</dbReference>
<dbReference type="SUPFAM" id="SSF52540">
    <property type="entry name" value="P-loop containing nucleoside triphosphate hydrolases"/>
    <property type="match status" value="1"/>
</dbReference>
<dbReference type="GO" id="GO:0005525">
    <property type="term" value="F:GTP binding"/>
    <property type="evidence" value="ECO:0007669"/>
    <property type="project" value="UniProtKB-KW"/>
</dbReference>
<feature type="compositionally biased region" description="Acidic residues" evidence="6">
    <location>
        <begin position="525"/>
        <end position="544"/>
    </location>
</feature>
<dbReference type="Pfam" id="PF01926">
    <property type="entry name" value="MMR_HSR1"/>
    <property type="match status" value="1"/>
</dbReference>
<keyword evidence="8" id="KW-1185">Reference proteome</keyword>
<proteinExistence type="predicted"/>
<dbReference type="CTD" id="35338"/>
<dbReference type="InterPro" id="IPR027417">
    <property type="entry name" value="P-loop_NTPase"/>
</dbReference>
<evidence type="ECO:0000256" key="3">
    <source>
        <dbReference type="ARBA" id="ARBA00023134"/>
    </source>
</evidence>
<evidence type="ECO:0000313" key="8">
    <source>
        <dbReference type="Proteomes" id="UP000694867"/>
    </source>
</evidence>
<dbReference type="InterPro" id="IPR006073">
    <property type="entry name" value="GTP-bd"/>
</dbReference>
<accession>A0AAJ7SE79</accession>